<protein>
    <submittedName>
        <fullName evidence="1">Phage tail protein</fullName>
    </submittedName>
</protein>
<dbReference type="EMBL" id="PUJY01000004">
    <property type="protein sequence ID" value="TDB61668.1"/>
    <property type="molecule type" value="Genomic_DNA"/>
</dbReference>
<dbReference type="PANTHER" id="PTHR34413">
    <property type="entry name" value="PROPHAGE TAIL FIBER ASSEMBLY PROTEIN HOMOLOG TFAE-RELATED-RELATED"/>
    <property type="match status" value="1"/>
</dbReference>
<dbReference type="InterPro" id="IPR051220">
    <property type="entry name" value="TFA_Chaperone"/>
</dbReference>
<comment type="caution">
    <text evidence="1">The sequence shown here is derived from an EMBL/GenBank/DDBJ whole genome shotgun (WGS) entry which is preliminary data.</text>
</comment>
<dbReference type="Pfam" id="PF02413">
    <property type="entry name" value="Caudo_TAP"/>
    <property type="match status" value="1"/>
</dbReference>
<evidence type="ECO:0000313" key="2">
    <source>
        <dbReference type="Proteomes" id="UP000295598"/>
    </source>
</evidence>
<reference evidence="1 2" key="1">
    <citation type="journal article" date="2019" name="Int. J. Syst. Evol. Microbiol.">
        <title>Photorhabdus khanii subsp. guanajuatensis subsp. nov., isolated from Heterorhabditis atacamensis, and Photorhabdus luminescens subsp. mexicana subsp. nov., isolated from Heterorhabditis mexicana entomopathogenic nematodes.</title>
        <authorList>
            <person name="Machado R.A.R."/>
            <person name="Bruno P."/>
            <person name="Arce C.C.M."/>
            <person name="Liechti N."/>
            <person name="Kohler A."/>
            <person name="Bernal J."/>
            <person name="Bruggmann R."/>
            <person name="Turlings T.C.J."/>
        </authorList>
    </citation>
    <scope>NUCLEOTIDE SEQUENCE [LARGE SCALE GENOMIC DNA]</scope>
    <source>
        <strain evidence="1 2">MEX20-17</strain>
    </source>
</reference>
<name>A0A4R4K2Y0_9GAMM</name>
<organism evidence="1 2">
    <name type="scientific">Photorhabdus khanii subsp. guanajuatensis</name>
    <dbReference type="NCBI Taxonomy" id="2100166"/>
    <lineage>
        <taxon>Bacteria</taxon>
        <taxon>Pseudomonadati</taxon>
        <taxon>Pseudomonadota</taxon>
        <taxon>Gammaproteobacteria</taxon>
        <taxon>Enterobacterales</taxon>
        <taxon>Morganellaceae</taxon>
        <taxon>Photorhabdus</taxon>
    </lineage>
</organism>
<dbReference type="Proteomes" id="UP000295598">
    <property type="component" value="Unassembled WGS sequence"/>
</dbReference>
<proteinExistence type="predicted"/>
<dbReference type="PANTHER" id="PTHR34413:SF2">
    <property type="entry name" value="PROPHAGE TAIL FIBER ASSEMBLY PROTEIN HOMOLOG TFAE-RELATED"/>
    <property type="match status" value="1"/>
</dbReference>
<dbReference type="InterPro" id="IPR003458">
    <property type="entry name" value="Phage_T4_Gp38_tail_assem"/>
</dbReference>
<gene>
    <name evidence="1" type="ORF">C5467_04045</name>
</gene>
<dbReference type="RefSeq" id="WP_132352676.1">
    <property type="nucleotide sequence ID" value="NZ_CAWOJO010000004.1"/>
</dbReference>
<accession>A0A4R4K2Y0</accession>
<evidence type="ECO:0000313" key="1">
    <source>
        <dbReference type="EMBL" id="TDB61668.1"/>
    </source>
</evidence>
<sequence>MTEQKYSLEPEMAVLGKDGLAEKAGWINVYHTNQMTKEFTSADIEYLMLGVSVSAGAYPDAPELPTSDDLAVCRSANGECWETVPDYRGKIAYNKQTRAQQEMTELGELPETLTFKQPVTHFDKWTGKEWVTDKDALKVSQIKQAEQQRATLCQQANEAATLLQYAVDTELASEEEKAQLLSWKKYLVLLSRVDISLAPDVEWPRIPE</sequence>
<dbReference type="AlphaFoldDB" id="A0A4R4K2Y0"/>